<feature type="chain" id="PRO_5046004992" description="Lipoprotein" evidence="1">
    <location>
        <begin position="25"/>
        <end position="46"/>
    </location>
</feature>
<gene>
    <name evidence="2" type="ORF">ACFFP0_23815</name>
</gene>
<name>A0ABV6AMP0_9HYPH</name>
<reference evidence="2 3" key="1">
    <citation type="submission" date="2024-09" db="EMBL/GenBank/DDBJ databases">
        <authorList>
            <person name="Sun Q."/>
            <person name="Mori K."/>
        </authorList>
    </citation>
    <scope>NUCLEOTIDE SEQUENCE [LARGE SCALE GENOMIC DNA]</scope>
    <source>
        <strain evidence="2 3">TBRC 4938</strain>
    </source>
</reference>
<dbReference type="PROSITE" id="PS51257">
    <property type="entry name" value="PROKAR_LIPOPROTEIN"/>
    <property type="match status" value="1"/>
</dbReference>
<sequence>MKLATLIALALALAGLAGCQSVPAERKNNCACMWENFDPLPEGVTA</sequence>
<evidence type="ECO:0008006" key="4">
    <source>
        <dbReference type="Google" id="ProtNLM"/>
    </source>
</evidence>
<organism evidence="2 3">
    <name type="scientific">Rhizobium puerariae</name>
    <dbReference type="NCBI Taxonomy" id="1585791"/>
    <lineage>
        <taxon>Bacteria</taxon>
        <taxon>Pseudomonadati</taxon>
        <taxon>Pseudomonadota</taxon>
        <taxon>Alphaproteobacteria</taxon>
        <taxon>Hyphomicrobiales</taxon>
        <taxon>Rhizobiaceae</taxon>
        <taxon>Rhizobium/Agrobacterium group</taxon>
        <taxon>Rhizobium</taxon>
    </lineage>
</organism>
<keyword evidence="1" id="KW-0732">Signal</keyword>
<accession>A0ABV6AMP0</accession>
<protein>
    <recommendedName>
        <fullName evidence="4">Lipoprotein</fullName>
    </recommendedName>
</protein>
<comment type="caution">
    <text evidence="2">The sequence shown here is derived from an EMBL/GenBank/DDBJ whole genome shotgun (WGS) entry which is preliminary data.</text>
</comment>
<feature type="signal peptide" evidence="1">
    <location>
        <begin position="1"/>
        <end position="24"/>
    </location>
</feature>
<keyword evidence="3" id="KW-1185">Reference proteome</keyword>
<dbReference type="EMBL" id="JBHMAA010000029">
    <property type="protein sequence ID" value="MFB9951887.1"/>
    <property type="molecule type" value="Genomic_DNA"/>
</dbReference>
<evidence type="ECO:0000313" key="3">
    <source>
        <dbReference type="Proteomes" id="UP001589692"/>
    </source>
</evidence>
<evidence type="ECO:0000313" key="2">
    <source>
        <dbReference type="EMBL" id="MFB9951887.1"/>
    </source>
</evidence>
<dbReference type="Proteomes" id="UP001589692">
    <property type="component" value="Unassembled WGS sequence"/>
</dbReference>
<proteinExistence type="predicted"/>
<dbReference type="RefSeq" id="WP_377264707.1">
    <property type="nucleotide sequence ID" value="NZ_JBHMAA010000029.1"/>
</dbReference>
<evidence type="ECO:0000256" key="1">
    <source>
        <dbReference type="SAM" id="SignalP"/>
    </source>
</evidence>